<keyword evidence="2" id="KW-1133">Transmembrane helix</keyword>
<evidence type="ECO:0000313" key="3">
    <source>
        <dbReference type="EMBL" id="NLR18846.1"/>
    </source>
</evidence>
<evidence type="ECO:0000256" key="1">
    <source>
        <dbReference type="SAM" id="MobiDB-lite"/>
    </source>
</evidence>
<name>A0ABX1L3E3_9LACO</name>
<feature type="transmembrane region" description="Helical" evidence="2">
    <location>
        <begin position="84"/>
        <end position="102"/>
    </location>
</feature>
<sequence>MATTICPNCGCKIPSGSGYCAECGFNLSQEKTEKPMRRQRRAVDTWQKRLMPNIAHLKLVGRFMLTNSWFLLVVYLVSLLLNDWRWEIFTLFILVSYLYPLLTGKDSFLQKVQAPRSFEQSESQVRQSEPMSQPENNGRTQQSQLRRSGKNSRLHLMNNPELRIGTWMLLPSLICYIVARQVIKAHDVQINQILNQTGLGVTVYVYCIGLGILGIAAAMIVGGLVKSVTHHWVGGQRFKRWGIVTAGFTILLAVVMYQNAAVMTSAGQIVSTIGAFIMPFLPWLAVILYGLGIVKNVLTPQNNAK</sequence>
<dbReference type="Proteomes" id="UP000763447">
    <property type="component" value="Unassembled WGS sequence"/>
</dbReference>
<keyword evidence="2" id="KW-0472">Membrane</keyword>
<keyword evidence="2" id="KW-0812">Transmembrane</keyword>
<feature type="transmembrane region" description="Helical" evidence="2">
    <location>
        <begin position="203"/>
        <end position="226"/>
    </location>
</feature>
<reference evidence="3 4" key="1">
    <citation type="submission" date="2020-04" db="EMBL/GenBank/DDBJ databases">
        <title>A novel species of genus Lactobacillus that was isolated from fermented food Zha-chili.</title>
        <authorList>
            <person name="Zhang Z."/>
        </authorList>
    </citation>
    <scope>NUCLEOTIDE SEQUENCE [LARGE SCALE GENOMIC DNA]</scope>
    <source>
        <strain evidence="4">HBUAS51383</strain>
    </source>
</reference>
<organism evidence="3 4">
    <name type="scientific">Secundilactobacillus angelensis</name>
    <dbReference type="NCBI Taxonomy" id="2722706"/>
    <lineage>
        <taxon>Bacteria</taxon>
        <taxon>Bacillati</taxon>
        <taxon>Bacillota</taxon>
        <taxon>Bacilli</taxon>
        <taxon>Lactobacillales</taxon>
        <taxon>Lactobacillaceae</taxon>
        <taxon>Secundilactobacillus</taxon>
    </lineage>
</organism>
<protein>
    <submittedName>
        <fullName evidence="3">Zinc ribbon domain-containing protein</fullName>
    </submittedName>
</protein>
<feature type="transmembrane region" description="Helical" evidence="2">
    <location>
        <begin position="59"/>
        <end position="78"/>
    </location>
</feature>
<feature type="transmembrane region" description="Helical" evidence="2">
    <location>
        <begin position="238"/>
        <end position="257"/>
    </location>
</feature>
<dbReference type="EMBL" id="JAAXLJ010000012">
    <property type="protein sequence ID" value="NLR18846.1"/>
    <property type="molecule type" value="Genomic_DNA"/>
</dbReference>
<feature type="transmembrane region" description="Helical" evidence="2">
    <location>
        <begin position="164"/>
        <end position="183"/>
    </location>
</feature>
<accession>A0ABX1L3E3</accession>
<gene>
    <name evidence="3" type="ORF">HC026_07885</name>
</gene>
<feature type="compositionally biased region" description="Polar residues" evidence="1">
    <location>
        <begin position="119"/>
        <end position="146"/>
    </location>
</feature>
<feature type="transmembrane region" description="Helical" evidence="2">
    <location>
        <begin position="269"/>
        <end position="291"/>
    </location>
</feature>
<keyword evidence="4" id="KW-1185">Reference proteome</keyword>
<comment type="caution">
    <text evidence="3">The sequence shown here is derived from an EMBL/GenBank/DDBJ whole genome shotgun (WGS) entry which is preliminary data.</text>
</comment>
<evidence type="ECO:0000256" key="2">
    <source>
        <dbReference type="SAM" id="Phobius"/>
    </source>
</evidence>
<feature type="region of interest" description="Disordered" evidence="1">
    <location>
        <begin position="119"/>
        <end position="150"/>
    </location>
</feature>
<proteinExistence type="predicted"/>
<evidence type="ECO:0000313" key="4">
    <source>
        <dbReference type="Proteomes" id="UP000763447"/>
    </source>
</evidence>